<dbReference type="Pfam" id="PF19630">
    <property type="entry name" value="DUF6134"/>
    <property type="match status" value="1"/>
</dbReference>
<accession>A0ABY4S6G5</accession>
<keyword evidence="2" id="KW-1185">Reference proteome</keyword>
<dbReference type="EMBL" id="CP097636">
    <property type="protein sequence ID" value="URI08584.1"/>
    <property type="molecule type" value="Genomic_DNA"/>
</dbReference>
<evidence type="ECO:0000313" key="2">
    <source>
        <dbReference type="Proteomes" id="UP001056201"/>
    </source>
</evidence>
<dbReference type="Proteomes" id="UP001056201">
    <property type="component" value="Chromosome 2"/>
</dbReference>
<name>A0ABY4S6G5_AQUTE</name>
<reference evidence="1" key="1">
    <citation type="submission" date="2022-05" db="EMBL/GenBank/DDBJ databases">
        <title>An RpoN-dependent PEP-CTERM gene is involved in floc formation of an Aquincola tertiaricarbonis strain.</title>
        <authorList>
            <person name="Qiu D."/>
            <person name="Xia M."/>
        </authorList>
    </citation>
    <scope>NUCLEOTIDE SEQUENCE</scope>
    <source>
        <strain evidence="1">RN12</strain>
    </source>
</reference>
<protein>
    <submittedName>
        <fullName evidence="1">DUF6134 family protein</fullName>
    </submittedName>
</protein>
<proteinExistence type="predicted"/>
<dbReference type="InterPro" id="IPR045767">
    <property type="entry name" value="DUF6134"/>
</dbReference>
<organism evidence="1 2">
    <name type="scientific">Aquincola tertiaricarbonis</name>
    <dbReference type="NCBI Taxonomy" id="391953"/>
    <lineage>
        <taxon>Bacteria</taxon>
        <taxon>Pseudomonadati</taxon>
        <taxon>Pseudomonadota</taxon>
        <taxon>Betaproteobacteria</taxon>
        <taxon>Burkholderiales</taxon>
        <taxon>Sphaerotilaceae</taxon>
        <taxon>Aquincola</taxon>
    </lineage>
</organism>
<evidence type="ECO:0000313" key="1">
    <source>
        <dbReference type="EMBL" id="URI08584.1"/>
    </source>
</evidence>
<gene>
    <name evidence="1" type="ORF">MW290_23680</name>
</gene>
<sequence>MLATAGASATPAPSAAARAAATPAPVAGSAEWRFEVQLDGKPVGEHRFTLSPLVSSNSNGNGNERRLVSVASFDVKLLGITVYRYRHEARERWQGDCLAELDARTDANGKVSTVKAQLDGQSLLVTSPAGTAPLPACSMTFAYWNPAMRRQTQLLNPQTGRGVAVQLVPVGTGMVEVRGTPVAAEHWRLTGDESPIELWYAPGSGDWLALDATVNGRRLSYRLR</sequence>